<dbReference type="AlphaFoldDB" id="A0A5C7BDB2"/>
<accession>A0A5C7BDB2</accession>
<comment type="caution">
    <text evidence="1">The sequence shown here is derived from an EMBL/GenBank/DDBJ whole genome shotgun (WGS) entry which is preliminary data.</text>
</comment>
<dbReference type="RefSeq" id="WP_147230984.1">
    <property type="nucleotide sequence ID" value="NZ_VOSB01000003.1"/>
</dbReference>
<dbReference type="Proteomes" id="UP000321938">
    <property type="component" value="Unassembled WGS sequence"/>
</dbReference>
<gene>
    <name evidence="1" type="ORF">ES692_02205</name>
</gene>
<sequence length="156" mass="18566">MKFKLVIILVIIPVLISSQNLERSNFYGHWRFKNEMKMVEIGLDTLSTSSTSFYAVEAKFEKKVSERLDIKISNTYFKLDSLESSYWRITDNLILIYKPVTNEDLEYYKDYTIGIIEQLEDNKYYYTKPYILQIETVNETQLIINDGQNKLIYIKQ</sequence>
<evidence type="ECO:0000313" key="1">
    <source>
        <dbReference type="EMBL" id="TXE19587.1"/>
    </source>
</evidence>
<reference evidence="1 2" key="1">
    <citation type="submission" date="2019-08" db="EMBL/GenBank/DDBJ databases">
        <title>Genome of Psychroserpens burtonensis ACAM 167.</title>
        <authorList>
            <person name="Bowman J.P."/>
        </authorList>
    </citation>
    <scope>NUCLEOTIDE SEQUENCE [LARGE SCALE GENOMIC DNA]</scope>
    <source>
        <strain evidence="1 2">ACAM 167</strain>
    </source>
</reference>
<proteinExistence type="predicted"/>
<protein>
    <submittedName>
        <fullName evidence="1">Uncharacterized protein</fullName>
    </submittedName>
</protein>
<organism evidence="1 2">
    <name type="scientific">Psychroserpens burtonensis</name>
    <dbReference type="NCBI Taxonomy" id="49278"/>
    <lineage>
        <taxon>Bacteria</taxon>
        <taxon>Pseudomonadati</taxon>
        <taxon>Bacteroidota</taxon>
        <taxon>Flavobacteriia</taxon>
        <taxon>Flavobacteriales</taxon>
        <taxon>Flavobacteriaceae</taxon>
        <taxon>Psychroserpens</taxon>
    </lineage>
</organism>
<dbReference type="STRING" id="1123037.GCA_000425305_00802"/>
<name>A0A5C7BDB2_9FLAO</name>
<keyword evidence="2" id="KW-1185">Reference proteome</keyword>
<dbReference type="EMBL" id="VOSB01000003">
    <property type="protein sequence ID" value="TXE19587.1"/>
    <property type="molecule type" value="Genomic_DNA"/>
</dbReference>
<evidence type="ECO:0000313" key="2">
    <source>
        <dbReference type="Proteomes" id="UP000321938"/>
    </source>
</evidence>